<keyword evidence="4" id="KW-0949">S-adenosyl-L-methionine</keyword>
<feature type="repeat" description="ANK" evidence="5">
    <location>
        <begin position="542"/>
        <end position="574"/>
    </location>
</feature>
<keyword evidence="10" id="KW-1185">Reference proteome</keyword>
<keyword evidence="3" id="KW-0489">Methyltransferase</keyword>
<evidence type="ECO:0000313" key="9">
    <source>
        <dbReference type="EMBL" id="CAH3114731.1"/>
    </source>
</evidence>
<gene>
    <name evidence="9" type="ORF">PLOB_00023058</name>
</gene>
<dbReference type="Pfam" id="PF05033">
    <property type="entry name" value="Pre-SET"/>
    <property type="match status" value="1"/>
</dbReference>
<accession>A0ABN8NM90</accession>
<proteinExistence type="predicted"/>
<evidence type="ECO:0000259" key="7">
    <source>
        <dbReference type="PROSITE" id="PS50280"/>
    </source>
</evidence>
<dbReference type="SMART" id="SM00317">
    <property type="entry name" value="SET"/>
    <property type="match status" value="1"/>
</dbReference>
<dbReference type="SUPFAM" id="SSF82199">
    <property type="entry name" value="SET domain"/>
    <property type="match status" value="1"/>
</dbReference>
<feature type="region of interest" description="Disordered" evidence="6">
    <location>
        <begin position="310"/>
        <end position="390"/>
    </location>
</feature>
<keyword evidence="5" id="KW-0040">ANK repeat</keyword>
<sequence length="1011" mass="112934">MDFHGHRRYHPYTPPVDAHRGRNQPFPNGQTGAWNGRYSSVHRGLGSQRSLTRGMFHHPPEHSSVSTNKTPFYPRYPGPQPRLSWFQGRSMHYGVPRPPTNYYSEQRERNFRWPSYRAGRYGPYPRLHPKHMGIASSRSTGQTNEQRNTTSESPHKIKPGTRLISSCSQQTNVSTAQEQKNLNSSVTGEAVSLDKKRATSDGKTPSVAKVVPFSHQPSVSAVKCSVSTCCSSATSTVSAATNTQIQQTVAHEQNSMLQTSVDISESQCPAPDGGMMTVFAHFEDGQVRPIMRTICSCQLRKRALKYADKGKTKTDSIVLDSDEEEEKNSAAAGSVGDQEAGKPLSSSTSAGDKLSGKGEGNVQDTPRKRAKMSIENQEKRSSPDENSPQTMIEMDVSSSVICSESVADSVARIVDGLRHSVGEGNSSCASSDSLSSLSFASITEDAPLLANPQILRRILDECNGIDKPFKKLKVSPMNLYTAAKDCNVHKVVALLVGGCDPNQQVVKAKGKTAMHAAAGGGYVDIMACLRLAGCDLNLVDYENRTPFFDAVSNHKVQAVEYLIECGANVRVRDSKGMTCFHLAVRQGHTDLIKLLLKTGQFDINEKDDGGWTPIMWAAEDKQYEATQLLMECGANVHSRDLELNVPLHWAAFSGSAEVCKLLLSNHVNINTVNEHLETSLHIAARDNHYQCVQLFLSRGADIHIRNKDGNTPAMVVADPDSRGYSLLKAKEDLESRQHYIRPRILHCDISRGQENVSISCINEVDDEPFPEFTFIKECFETKRGMIDWSISRYEGGCSCERVCQSGMLCLCSKRSERQRLWYEEGLVKTSIKNIDRPLVYECNRMCNCWTYCKNRVVQKGMQYPLQLYRTLRKGWGVRSLAKIPRGSFVCEYTGELISDSEADARDDDSYLFDLDCKESSNENELFCIDAKYFGNISRFINHSCEPNIFPLRVFVNHTDIRFPRIAFFAIEDIDVHEEICFNYGDKFWSVKKKEFYCECGTTSCKYPKPSS</sequence>
<feature type="region of interest" description="Disordered" evidence="6">
    <location>
        <begin position="124"/>
        <end position="207"/>
    </location>
</feature>
<evidence type="ECO:0000256" key="3">
    <source>
        <dbReference type="ARBA" id="ARBA00022603"/>
    </source>
</evidence>
<keyword evidence="2" id="KW-0158">Chromosome</keyword>
<keyword evidence="3" id="KW-0808">Transferase</keyword>
<evidence type="ECO:0000256" key="2">
    <source>
        <dbReference type="ARBA" id="ARBA00022454"/>
    </source>
</evidence>
<dbReference type="Gene3D" id="2.170.270.10">
    <property type="entry name" value="SET domain"/>
    <property type="match status" value="1"/>
</dbReference>
<evidence type="ECO:0000256" key="5">
    <source>
        <dbReference type="PROSITE-ProRule" id="PRU00023"/>
    </source>
</evidence>
<feature type="compositionally biased region" description="Basic residues" evidence="6">
    <location>
        <begin position="1"/>
        <end position="10"/>
    </location>
</feature>
<feature type="compositionally biased region" description="Polar residues" evidence="6">
    <location>
        <begin position="136"/>
        <end position="152"/>
    </location>
</feature>
<dbReference type="InterPro" id="IPR001214">
    <property type="entry name" value="SET_dom"/>
</dbReference>
<comment type="caution">
    <text evidence="9">The sequence shown here is derived from an EMBL/GenBank/DDBJ whole genome shotgun (WGS) entry which is preliminary data.</text>
</comment>
<organism evidence="9 10">
    <name type="scientific">Porites lobata</name>
    <dbReference type="NCBI Taxonomy" id="104759"/>
    <lineage>
        <taxon>Eukaryota</taxon>
        <taxon>Metazoa</taxon>
        <taxon>Cnidaria</taxon>
        <taxon>Anthozoa</taxon>
        <taxon>Hexacorallia</taxon>
        <taxon>Scleractinia</taxon>
        <taxon>Fungiina</taxon>
        <taxon>Poritidae</taxon>
        <taxon>Porites</taxon>
    </lineage>
</organism>
<dbReference type="Pfam" id="PF00023">
    <property type="entry name" value="Ank"/>
    <property type="match status" value="1"/>
</dbReference>
<evidence type="ECO:0000256" key="4">
    <source>
        <dbReference type="ARBA" id="ARBA00022691"/>
    </source>
</evidence>
<feature type="repeat" description="ANK" evidence="5">
    <location>
        <begin position="575"/>
        <end position="599"/>
    </location>
</feature>
<feature type="region of interest" description="Disordered" evidence="6">
    <location>
        <begin position="1"/>
        <end position="29"/>
    </location>
</feature>
<dbReference type="PANTHER" id="PTHR46307:SF4">
    <property type="entry name" value="G9A, ISOFORM B"/>
    <property type="match status" value="1"/>
</dbReference>
<dbReference type="InterPro" id="IPR007728">
    <property type="entry name" value="Pre-SET_dom"/>
</dbReference>
<dbReference type="Pfam" id="PF00856">
    <property type="entry name" value="SET"/>
    <property type="match status" value="1"/>
</dbReference>
<dbReference type="PROSITE" id="PS50297">
    <property type="entry name" value="ANK_REP_REGION"/>
    <property type="match status" value="6"/>
</dbReference>
<feature type="repeat" description="ANK" evidence="5">
    <location>
        <begin position="609"/>
        <end position="641"/>
    </location>
</feature>
<evidence type="ECO:0000256" key="6">
    <source>
        <dbReference type="SAM" id="MobiDB-lite"/>
    </source>
</evidence>
<reference evidence="9 10" key="1">
    <citation type="submission" date="2022-05" db="EMBL/GenBank/DDBJ databases">
        <authorList>
            <consortium name="Genoscope - CEA"/>
            <person name="William W."/>
        </authorList>
    </citation>
    <scope>NUCLEOTIDE SEQUENCE [LARGE SCALE GENOMIC DNA]</scope>
</reference>
<dbReference type="Proteomes" id="UP001159405">
    <property type="component" value="Unassembled WGS sequence"/>
</dbReference>
<feature type="repeat" description="ANK" evidence="5">
    <location>
        <begin position="675"/>
        <end position="707"/>
    </location>
</feature>
<evidence type="ECO:0000259" key="8">
    <source>
        <dbReference type="PROSITE" id="PS50867"/>
    </source>
</evidence>
<evidence type="ECO:0000313" key="10">
    <source>
        <dbReference type="Proteomes" id="UP001159405"/>
    </source>
</evidence>
<feature type="domain" description="Pre-SET" evidence="8">
    <location>
        <begin position="795"/>
        <end position="860"/>
    </location>
</feature>
<dbReference type="EMBL" id="CALNXK010000027">
    <property type="protein sequence ID" value="CAH3114731.1"/>
    <property type="molecule type" value="Genomic_DNA"/>
</dbReference>
<protein>
    <recommendedName>
        <fullName evidence="11">Histone-lysine N-methyltransferase EHMT2</fullName>
    </recommendedName>
</protein>
<dbReference type="PRINTS" id="PR01415">
    <property type="entry name" value="ANKYRIN"/>
</dbReference>
<dbReference type="SUPFAM" id="SSF48403">
    <property type="entry name" value="Ankyrin repeat"/>
    <property type="match status" value="1"/>
</dbReference>
<comment type="subcellular location">
    <subcellularLocation>
        <location evidence="1">Chromosome</location>
    </subcellularLocation>
</comment>
<feature type="repeat" description="ANK" evidence="5">
    <location>
        <begin position="642"/>
        <end position="674"/>
    </location>
</feature>
<evidence type="ECO:0000256" key="1">
    <source>
        <dbReference type="ARBA" id="ARBA00004286"/>
    </source>
</evidence>
<feature type="compositionally biased region" description="Polar residues" evidence="6">
    <location>
        <begin position="163"/>
        <end position="187"/>
    </location>
</feature>
<dbReference type="PROSITE" id="PS50088">
    <property type="entry name" value="ANK_REPEAT"/>
    <property type="match status" value="6"/>
</dbReference>
<dbReference type="InterPro" id="IPR046341">
    <property type="entry name" value="SET_dom_sf"/>
</dbReference>
<dbReference type="Gene3D" id="1.25.40.20">
    <property type="entry name" value="Ankyrin repeat-containing domain"/>
    <property type="match status" value="2"/>
</dbReference>
<dbReference type="PROSITE" id="PS50867">
    <property type="entry name" value="PRE_SET"/>
    <property type="match status" value="1"/>
</dbReference>
<evidence type="ECO:0008006" key="11">
    <source>
        <dbReference type="Google" id="ProtNLM"/>
    </source>
</evidence>
<dbReference type="InterPro" id="IPR036770">
    <property type="entry name" value="Ankyrin_rpt-contain_sf"/>
</dbReference>
<dbReference type="SMART" id="SM00468">
    <property type="entry name" value="PreSET"/>
    <property type="match status" value="1"/>
</dbReference>
<dbReference type="SMART" id="SM00248">
    <property type="entry name" value="ANK"/>
    <property type="match status" value="6"/>
</dbReference>
<dbReference type="InterPro" id="IPR002110">
    <property type="entry name" value="Ankyrin_rpt"/>
</dbReference>
<dbReference type="Pfam" id="PF12796">
    <property type="entry name" value="Ank_2"/>
    <property type="match status" value="2"/>
</dbReference>
<feature type="repeat" description="ANK" evidence="5">
    <location>
        <begin position="509"/>
        <end position="541"/>
    </location>
</feature>
<feature type="domain" description="SET" evidence="7">
    <location>
        <begin position="863"/>
        <end position="984"/>
    </location>
</feature>
<dbReference type="CDD" id="cd10543">
    <property type="entry name" value="SET_EHMT"/>
    <property type="match status" value="1"/>
</dbReference>
<dbReference type="InterPro" id="IPR043550">
    <property type="entry name" value="EHMT1/EHMT2"/>
</dbReference>
<dbReference type="PROSITE" id="PS50280">
    <property type="entry name" value="SET"/>
    <property type="match status" value="1"/>
</dbReference>
<dbReference type="PANTHER" id="PTHR46307">
    <property type="entry name" value="G9A, ISOFORM B"/>
    <property type="match status" value="1"/>
</dbReference>
<name>A0ABN8NM90_9CNID</name>